<dbReference type="EMBL" id="CP099489">
    <property type="protein sequence ID" value="USQ78757.1"/>
    <property type="molecule type" value="Genomic_DNA"/>
</dbReference>
<feature type="region of interest" description="Disordered" evidence="1">
    <location>
        <begin position="1"/>
        <end position="169"/>
    </location>
</feature>
<keyword evidence="5" id="KW-1185">Reference proteome</keyword>
<keyword evidence="2" id="KW-1133">Transmembrane helix</keyword>
<feature type="transmembrane region" description="Helical" evidence="2">
    <location>
        <begin position="432"/>
        <end position="454"/>
    </location>
</feature>
<proteinExistence type="predicted"/>
<evidence type="ECO:0000259" key="3">
    <source>
        <dbReference type="Pfam" id="PF25231"/>
    </source>
</evidence>
<feature type="transmembrane region" description="Helical" evidence="2">
    <location>
        <begin position="328"/>
        <end position="358"/>
    </location>
</feature>
<keyword evidence="2" id="KW-0812">Transmembrane</keyword>
<organism evidence="4 5">
    <name type="scientific">Ornithinimicrobium faecis</name>
    <dbReference type="NCBI Taxonomy" id="2934158"/>
    <lineage>
        <taxon>Bacteria</taxon>
        <taxon>Bacillati</taxon>
        <taxon>Actinomycetota</taxon>
        <taxon>Actinomycetes</taxon>
        <taxon>Micrococcales</taxon>
        <taxon>Ornithinimicrobiaceae</taxon>
        <taxon>Ornithinimicrobium</taxon>
    </lineage>
</organism>
<evidence type="ECO:0000313" key="4">
    <source>
        <dbReference type="EMBL" id="USQ78757.1"/>
    </source>
</evidence>
<dbReference type="Proteomes" id="UP001056455">
    <property type="component" value="Chromosome"/>
</dbReference>
<feature type="transmembrane region" description="Helical" evidence="2">
    <location>
        <begin position="379"/>
        <end position="412"/>
    </location>
</feature>
<keyword evidence="2" id="KW-0472">Membrane</keyword>
<name>A0ABY4YPQ4_9MICO</name>
<accession>A0ABY4YPQ4</accession>
<gene>
    <name evidence="4" type="ORF">NF556_14120</name>
</gene>
<feature type="transmembrane region" description="Helical" evidence="2">
    <location>
        <begin position="291"/>
        <end position="322"/>
    </location>
</feature>
<feature type="transmembrane region" description="Helical" evidence="2">
    <location>
        <begin position="209"/>
        <end position="230"/>
    </location>
</feature>
<dbReference type="InterPro" id="IPR057169">
    <property type="entry name" value="DUF7847"/>
</dbReference>
<evidence type="ECO:0000313" key="5">
    <source>
        <dbReference type="Proteomes" id="UP001056455"/>
    </source>
</evidence>
<sequence>MGQHPDDNRWSSGPDEGSDRDDAYWQPGRYVDSSTGDESDAGDAASSDATSPDAISADADQVSAAPDGAGQVPPPPQGPPAPPSYGQAPPPTYGQGYGQAPPPNYGQGYGQAPPPNYGQGYGQGQAPPPNYGQGYGQAPPPAYGQGYQQGFGPGVPPPTYGQPGQWHTMPPEDLVHMHQPGVIPLRPLRLGDMFEGALKTMRRNPEATIGMAVLVLAVLMVPSLAISMFIPTLFPDLNMIDALAIAGIVPTLLNSLATLALSGFVIYVVSEAALGDRVGIGQTWSAVKGRIPALIGISILSFLIMFVLMLGVILAMVAFGALLGPVGLILVGIAFIGIIPLFMWLYARLSLGAAAVVLEKAGPIGGIKRSWALTEGKAAWRVLGISLLAGILSMIFATIIASILGLLIGLVIGLVSGDISTQFYLQVVVDHASTFLIGAIVTPFTAGVAALLYLDQRMRREGLDVGLVRAAQERAAARRS</sequence>
<dbReference type="Pfam" id="PF25231">
    <property type="entry name" value="DUF7847"/>
    <property type="match status" value="1"/>
</dbReference>
<protein>
    <recommendedName>
        <fullName evidence="3">DUF7847 domain-containing protein</fullName>
    </recommendedName>
</protein>
<evidence type="ECO:0000256" key="1">
    <source>
        <dbReference type="SAM" id="MobiDB-lite"/>
    </source>
</evidence>
<feature type="transmembrane region" description="Helical" evidence="2">
    <location>
        <begin position="242"/>
        <end position="270"/>
    </location>
</feature>
<reference evidence="4" key="1">
    <citation type="submission" date="2022-06" db="EMBL/GenBank/DDBJ databases">
        <title>Ornithinimicrobium HY1793.</title>
        <authorList>
            <person name="Huang Y."/>
        </authorList>
    </citation>
    <scope>NUCLEOTIDE SEQUENCE</scope>
    <source>
        <strain evidence="4">HY1793</strain>
    </source>
</reference>
<feature type="compositionally biased region" description="Low complexity" evidence="1">
    <location>
        <begin position="42"/>
        <end position="71"/>
    </location>
</feature>
<dbReference type="RefSeq" id="WP_252591552.1">
    <property type="nucleotide sequence ID" value="NZ_CP099489.1"/>
</dbReference>
<evidence type="ECO:0000256" key="2">
    <source>
        <dbReference type="SAM" id="Phobius"/>
    </source>
</evidence>
<feature type="compositionally biased region" description="Pro residues" evidence="1">
    <location>
        <begin position="72"/>
        <end position="92"/>
    </location>
</feature>
<feature type="domain" description="DUF7847" evidence="3">
    <location>
        <begin position="189"/>
        <end position="453"/>
    </location>
</feature>